<organism evidence="1 2">
    <name type="scientific">Cuscuta epithymum</name>
    <dbReference type="NCBI Taxonomy" id="186058"/>
    <lineage>
        <taxon>Eukaryota</taxon>
        <taxon>Viridiplantae</taxon>
        <taxon>Streptophyta</taxon>
        <taxon>Embryophyta</taxon>
        <taxon>Tracheophyta</taxon>
        <taxon>Spermatophyta</taxon>
        <taxon>Magnoliopsida</taxon>
        <taxon>eudicotyledons</taxon>
        <taxon>Gunneridae</taxon>
        <taxon>Pentapetalae</taxon>
        <taxon>asterids</taxon>
        <taxon>lamiids</taxon>
        <taxon>Solanales</taxon>
        <taxon>Convolvulaceae</taxon>
        <taxon>Cuscuteae</taxon>
        <taxon>Cuscuta</taxon>
        <taxon>Cuscuta subgen. Cuscuta</taxon>
    </lineage>
</organism>
<protein>
    <submittedName>
        <fullName evidence="1">Uncharacterized protein</fullName>
    </submittedName>
</protein>
<sequence>MASSSPPRLDKFLSCSSPLLLCDEVPNLDLHYQTTLLFPITRLSLDGNSMVTCLLCCSPPLHHRYFMASTTTRLIIDATVSNCKHGLKFLLLPISASMVTSRLICKSDATVGVDNGAGCNGQ</sequence>
<accession>A0AAV0EFW3</accession>
<name>A0AAV0EFW3_9ASTE</name>
<dbReference type="Proteomes" id="UP001152523">
    <property type="component" value="Unassembled WGS sequence"/>
</dbReference>
<comment type="caution">
    <text evidence="1">The sequence shown here is derived from an EMBL/GenBank/DDBJ whole genome shotgun (WGS) entry which is preliminary data.</text>
</comment>
<keyword evidence="2" id="KW-1185">Reference proteome</keyword>
<evidence type="ECO:0000313" key="2">
    <source>
        <dbReference type="Proteomes" id="UP001152523"/>
    </source>
</evidence>
<dbReference type="AlphaFoldDB" id="A0AAV0EFW3"/>
<evidence type="ECO:0000313" key="1">
    <source>
        <dbReference type="EMBL" id="CAH9121466.1"/>
    </source>
</evidence>
<proteinExistence type="predicted"/>
<reference evidence="1" key="1">
    <citation type="submission" date="2022-07" db="EMBL/GenBank/DDBJ databases">
        <authorList>
            <person name="Macas J."/>
            <person name="Novak P."/>
            <person name="Neumann P."/>
        </authorList>
    </citation>
    <scope>NUCLEOTIDE SEQUENCE</scope>
</reference>
<gene>
    <name evidence="1" type="ORF">CEPIT_LOCUS23720</name>
</gene>
<dbReference type="EMBL" id="CAMAPF010000921">
    <property type="protein sequence ID" value="CAH9121466.1"/>
    <property type="molecule type" value="Genomic_DNA"/>
</dbReference>